<keyword evidence="2" id="KW-0964">Secreted</keyword>
<accession>A0ABP8YG10</accession>
<evidence type="ECO:0000256" key="6">
    <source>
        <dbReference type="SAM" id="SignalP"/>
    </source>
</evidence>
<dbReference type="PANTHER" id="PTHR23303">
    <property type="entry name" value="CARBOXYPEPTIDASE REGULATORY REGION-CONTAINING"/>
    <property type="match status" value="1"/>
</dbReference>
<comment type="subcellular location">
    <subcellularLocation>
        <location evidence="1">Secreted</location>
    </subcellularLocation>
</comment>
<name>A0ABP8YG10_9ACTN</name>
<feature type="domain" description="SD-repeat containing protein B" evidence="7">
    <location>
        <begin position="1042"/>
        <end position="1158"/>
    </location>
</feature>
<dbReference type="InterPro" id="IPR033764">
    <property type="entry name" value="Sdr_B"/>
</dbReference>
<dbReference type="Gene3D" id="2.60.40.10">
    <property type="entry name" value="Immunoglobulins"/>
    <property type="match status" value="1"/>
</dbReference>
<sequence length="1674" mass="173470">MVAVVIAGLGASSLPAVAAPGDETLTLTLTQETGTGPFDGDNAPGHDSGAGNDVVRTNDTISYTVGIRYEGGDATAPTMTFTLPQGQELVSLPPFCKAGSSVTPASIGAPVQPVTATSYQSLPAQTVTCVVDNQSEGTALDYKFVAKVRPEMPQGAAMGPFTVSATTNQVSTPAVSPSVSQVVSAAADFDVSKRGTSTNENTGPYYQEPGLVNCSFDTTRLCRRIHYPLTVNSTPGGKGITPLASPITMTDDISPAVFYGAATWASAVALAGSEAAAIAKYAPRLDHCGNVTHLWGGLPYTAGGSESGEHGAVSNSGSINCVQPGGEGTPVDITITGADTTGYYVPTQTGNHTALPADTGYVVAFTVLLDVPLDAVLDIGDAGVDGNTWTLATENTYTNIVMNDITGAPNTGEDLSNNDRDAVIAQQRGEGFDKWFSAPWGRAGNVPAVDWNPNFQGWEGMPGSSYPREGNAVVLPGQPVISNLFFQSSGGVPHSGTTYSRSYFGCDVWDDTQLGLTPGNWAGGGQSNSRPSNGEAAWASIFINGIDGAQPISDLRNLKIQYSSGPGGPGAASDCTTGSWYDTPAAVPGAVLDAAGVYSGVNRVRVSFSSDFPGDQDWFFVNLAIAQTVRATAGVQGDIIGNWAAYKRVEGLKTMDQVLADPSVNYMESTYDPATHGSAWGDRLTIGTVTARIRKWVRNPGNGTFTDTAVPQYTAGSNVDYRLNPTLTADVPAGVTAPVIVEDCLPRYQQFVSSKREASGVAITPDLIQMGAPAGSELTCPANRQYVRWDLGQQGVGQTIDPIVYTVEILDTVRNGVYTNTTLVTSAGDPTAAALRQDTADIQIVVPTGIKIAKSTPQTVVEVNPSGVASPRRLHWTVDFANIDAPQNVGNVDIVDILPADGVNGSDFTGTLAFDTATVAAGTGISILYTRTAAGSLALDPAASANGAAGTTVWCDAPSGGAVVSGAGTAADCPSAAGQVTGLRFLRPGDFAPGDELTVDITMTPSGNAGGDVYNNRTSGRADGVSQGVGPASRAIQIIESSIGNYVWLDEDRNGVQDAGEKGVAGFTVKLTGTDLDGNSISASTTTDADGHYLFTGLPSGTYEVTFDPASLKAWQAFTTQGAGGDDTKDSDGNVTTGKVAAITLDPDTQLLSVDQGVVVDKKRPGYVTTISDQATTIGDKVTDQVVVSNLFTGEPIQMHWQLYGPYAAKADMTCQPADVFAEGDMTLSGNGTVTTPAVTLTKAGYYTYAQSSAATAAYEAQRTDCGIEAETTLVTETVPPLPPTKSTVKVKTVSSHQRVTLPVTGGVKVSDKVIIKGLPDGVDAKVTGALYGPFATEKAIRCNPANTFGKVKFTAHGKSGQGVYRTSKVKITEPGWYSWAMKVSGTRLSKSATEGCGKPKETLLATRAQAPVPPVPTGFAGFAAASDETTSSEGGQVLVGGGAATDEGEELDFLEEVAAIVDRADGVEDGNIPAGTPGDLPVVTEEEAAELAAQGAAGDTVPEVALAPSHSKRLFSPEGGIGVRKQSGTTVKIPAVGINTSVDRSDIAGGVLAVPSNVGRVGWFGRSAHVGDVIGASVIAGHVSDSHDRPGAFYRLKNVRRGDIVTVVQNGRTHRFKVTGLKTYDRTRQLPADAFATSGKHRLSLITCTGKVTYPNGRFHYTKNLVVTAEEVR</sequence>
<evidence type="ECO:0000256" key="4">
    <source>
        <dbReference type="ARBA" id="ARBA00022801"/>
    </source>
</evidence>
<feature type="region of interest" description="Disordered" evidence="5">
    <location>
        <begin position="31"/>
        <end position="55"/>
    </location>
</feature>
<dbReference type="Gene3D" id="2.40.260.10">
    <property type="entry name" value="Sortase"/>
    <property type="match status" value="1"/>
</dbReference>
<dbReference type="RefSeq" id="WP_345525374.1">
    <property type="nucleotide sequence ID" value="NZ_BAABKN010000005.1"/>
</dbReference>
<reference evidence="9" key="1">
    <citation type="journal article" date="2019" name="Int. J. Syst. Evol. Microbiol.">
        <title>The Global Catalogue of Microorganisms (GCM) 10K type strain sequencing project: providing services to taxonomists for standard genome sequencing and annotation.</title>
        <authorList>
            <consortium name="The Broad Institute Genomics Platform"/>
            <consortium name="The Broad Institute Genome Sequencing Center for Infectious Disease"/>
            <person name="Wu L."/>
            <person name="Ma J."/>
        </authorList>
    </citation>
    <scope>NUCLEOTIDE SEQUENCE [LARGE SCALE GENOMIC DNA]</scope>
    <source>
        <strain evidence="9">JCM 18532</strain>
    </source>
</reference>
<evidence type="ECO:0000313" key="8">
    <source>
        <dbReference type="EMBL" id="GAA4727959.1"/>
    </source>
</evidence>
<proteinExistence type="predicted"/>
<evidence type="ECO:0000259" key="7">
    <source>
        <dbReference type="Pfam" id="PF17210"/>
    </source>
</evidence>
<dbReference type="PANTHER" id="PTHR23303:SF15">
    <property type="entry name" value="COLOSSIN-A"/>
    <property type="match status" value="1"/>
</dbReference>
<keyword evidence="3 6" id="KW-0732">Signal</keyword>
<evidence type="ECO:0000256" key="2">
    <source>
        <dbReference type="ARBA" id="ARBA00022525"/>
    </source>
</evidence>
<evidence type="ECO:0000256" key="1">
    <source>
        <dbReference type="ARBA" id="ARBA00004613"/>
    </source>
</evidence>
<evidence type="ECO:0000256" key="5">
    <source>
        <dbReference type="SAM" id="MobiDB-lite"/>
    </source>
</evidence>
<comment type="caution">
    <text evidence="8">The sequence shown here is derived from an EMBL/GenBank/DDBJ whole genome shotgun (WGS) entry which is preliminary data.</text>
</comment>
<evidence type="ECO:0000256" key="3">
    <source>
        <dbReference type="ARBA" id="ARBA00022729"/>
    </source>
</evidence>
<dbReference type="Pfam" id="PF04203">
    <property type="entry name" value="Sortase"/>
    <property type="match status" value="1"/>
</dbReference>
<organism evidence="8 9">
    <name type="scientific">Nocardioides endophyticus</name>
    <dbReference type="NCBI Taxonomy" id="1353775"/>
    <lineage>
        <taxon>Bacteria</taxon>
        <taxon>Bacillati</taxon>
        <taxon>Actinomycetota</taxon>
        <taxon>Actinomycetes</taxon>
        <taxon>Propionibacteriales</taxon>
        <taxon>Nocardioidaceae</taxon>
        <taxon>Nocardioides</taxon>
    </lineage>
</organism>
<dbReference type="SUPFAM" id="SSF63817">
    <property type="entry name" value="Sortase"/>
    <property type="match status" value="1"/>
</dbReference>
<protein>
    <recommendedName>
        <fullName evidence="7">SD-repeat containing protein B domain-containing protein</fullName>
    </recommendedName>
</protein>
<dbReference type="InterPro" id="IPR042001">
    <property type="entry name" value="Sortase_F"/>
</dbReference>
<dbReference type="InterPro" id="IPR005754">
    <property type="entry name" value="Sortase"/>
</dbReference>
<dbReference type="Pfam" id="PF17210">
    <property type="entry name" value="SdrD_B"/>
    <property type="match status" value="1"/>
</dbReference>
<dbReference type="SUPFAM" id="SSF117074">
    <property type="entry name" value="Hypothetical protein PA1324"/>
    <property type="match status" value="1"/>
</dbReference>
<keyword evidence="9" id="KW-1185">Reference proteome</keyword>
<feature type="chain" id="PRO_5045117483" description="SD-repeat containing protein B domain-containing protein" evidence="6">
    <location>
        <begin position="19"/>
        <end position="1674"/>
    </location>
</feature>
<keyword evidence="4" id="KW-0378">Hydrolase</keyword>
<feature type="signal peptide" evidence="6">
    <location>
        <begin position="1"/>
        <end position="18"/>
    </location>
</feature>
<dbReference type="EMBL" id="BAABKN010000005">
    <property type="protein sequence ID" value="GAA4727959.1"/>
    <property type="molecule type" value="Genomic_DNA"/>
</dbReference>
<dbReference type="InterPro" id="IPR013783">
    <property type="entry name" value="Ig-like_fold"/>
</dbReference>
<dbReference type="CDD" id="cd05829">
    <property type="entry name" value="Sortase_F"/>
    <property type="match status" value="1"/>
</dbReference>
<dbReference type="InterPro" id="IPR051417">
    <property type="entry name" value="SDr/BOS_complex"/>
</dbReference>
<gene>
    <name evidence="8" type="ORF">GCM10023350_08790</name>
</gene>
<evidence type="ECO:0000313" key="9">
    <source>
        <dbReference type="Proteomes" id="UP001499882"/>
    </source>
</evidence>
<dbReference type="Proteomes" id="UP001499882">
    <property type="component" value="Unassembled WGS sequence"/>
</dbReference>
<dbReference type="InterPro" id="IPR023365">
    <property type="entry name" value="Sortase_dom-sf"/>
</dbReference>